<organism evidence="2 3">
    <name type="scientific">Pichia kudriavzevii</name>
    <name type="common">Yeast</name>
    <name type="synonym">Issatchenkia orientalis</name>
    <dbReference type="NCBI Taxonomy" id="4909"/>
    <lineage>
        <taxon>Eukaryota</taxon>
        <taxon>Fungi</taxon>
        <taxon>Dikarya</taxon>
        <taxon>Ascomycota</taxon>
        <taxon>Saccharomycotina</taxon>
        <taxon>Pichiomycetes</taxon>
        <taxon>Pichiales</taxon>
        <taxon>Pichiaceae</taxon>
        <taxon>Pichia</taxon>
    </lineage>
</organism>
<dbReference type="Proteomes" id="UP000029867">
    <property type="component" value="Unassembled WGS sequence"/>
</dbReference>
<evidence type="ECO:0000313" key="2">
    <source>
        <dbReference type="EMBL" id="KGK35254.1"/>
    </source>
</evidence>
<dbReference type="EMBL" id="JQFK01000819">
    <property type="protein sequence ID" value="KGK35254.1"/>
    <property type="molecule type" value="Genomic_DNA"/>
</dbReference>
<dbReference type="Gene3D" id="1.10.418.10">
    <property type="entry name" value="Calponin-like domain"/>
    <property type="match status" value="1"/>
</dbReference>
<dbReference type="PRINTS" id="PR00888">
    <property type="entry name" value="SM22CALPONIN"/>
</dbReference>
<evidence type="ECO:0000259" key="1">
    <source>
        <dbReference type="PROSITE" id="PS50021"/>
    </source>
</evidence>
<gene>
    <name evidence="2" type="ORF">JL09_g5596</name>
</gene>
<dbReference type="Pfam" id="PF00307">
    <property type="entry name" value="CH"/>
    <property type="match status" value="1"/>
</dbReference>
<feature type="domain" description="Calponin-homology (CH)" evidence="1">
    <location>
        <begin position="24"/>
        <end position="133"/>
    </location>
</feature>
<dbReference type="PANTHER" id="PTHR47385:SF14">
    <property type="entry name" value="TRANSGELIN"/>
    <property type="match status" value="1"/>
</dbReference>
<dbReference type="InterPro" id="IPR001715">
    <property type="entry name" value="CH_dom"/>
</dbReference>
<protein>
    <recommendedName>
        <fullName evidence="1">Calponin-homology (CH) domain-containing protein</fullName>
    </recommendedName>
</protein>
<dbReference type="PROSITE" id="PS50021">
    <property type="entry name" value="CH"/>
    <property type="match status" value="1"/>
</dbReference>
<dbReference type="GO" id="GO:0051015">
    <property type="term" value="F:actin filament binding"/>
    <property type="evidence" value="ECO:0007669"/>
    <property type="project" value="EnsemblFungi"/>
</dbReference>
<sequence length="200" mass="22496">MEQNADTNLDQDLKASRLNKYNNSRLQNDVKQWLAAILSGKINPQEIESNDLLDTLKSGVVLCEIVNSTFGPGTIKYKDSKMAFVQMENIEKFLTFCQSQGISHDELFQTVDLYESNDPYQVIMSLQSFSRMLNAKFPGIYPLIGPAIAKKHQRPPVPPKPKYLGQGGVPWSSIEYGYTKGSNQMTEGVVFGGRRDIVKR</sequence>
<dbReference type="InterPro" id="IPR050606">
    <property type="entry name" value="Calponin-like"/>
</dbReference>
<dbReference type="HOGENOM" id="CLU_055232_2_1_1"/>
<dbReference type="InterPro" id="IPR036872">
    <property type="entry name" value="CH_dom_sf"/>
</dbReference>
<reference evidence="3" key="1">
    <citation type="journal article" date="2014" name="Microb. Cell Fact.">
        <title>Exploiting Issatchenkia orientalis SD108 for succinic acid production.</title>
        <authorList>
            <person name="Xiao H."/>
            <person name="Shao Z."/>
            <person name="Jiang Y."/>
            <person name="Dole S."/>
            <person name="Zhao H."/>
        </authorList>
    </citation>
    <scope>NUCLEOTIDE SEQUENCE [LARGE SCALE GENOMIC DNA]</scope>
    <source>
        <strain evidence="3">SD108</strain>
    </source>
</reference>
<comment type="caution">
    <text evidence="2">The sequence shown here is derived from an EMBL/GenBank/DDBJ whole genome shotgun (WGS) entry which is preliminary data.</text>
</comment>
<dbReference type="GO" id="GO:0007015">
    <property type="term" value="P:actin filament organization"/>
    <property type="evidence" value="ECO:0007669"/>
    <property type="project" value="EnsemblFungi"/>
</dbReference>
<dbReference type="AlphaFoldDB" id="A0A099NTB2"/>
<name>A0A099NTB2_PICKU</name>
<dbReference type="eggNOG" id="KOG2046">
    <property type="taxonomic scope" value="Eukaryota"/>
</dbReference>
<dbReference type="GO" id="GO:0030479">
    <property type="term" value="C:actin cortical patch"/>
    <property type="evidence" value="ECO:0007669"/>
    <property type="project" value="EnsemblFungi"/>
</dbReference>
<evidence type="ECO:0000313" key="3">
    <source>
        <dbReference type="Proteomes" id="UP000029867"/>
    </source>
</evidence>
<dbReference type="PANTHER" id="PTHR47385">
    <property type="entry name" value="CALPONIN"/>
    <property type="match status" value="1"/>
</dbReference>
<proteinExistence type="predicted"/>
<dbReference type="GO" id="GO:0030674">
    <property type="term" value="F:protein-macromolecule adaptor activity"/>
    <property type="evidence" value="ECO:0007669"/>
    <property type="project" value="EnsemblFungi"/>
</dbReference>
<accession>A0A099NTB2</accession>
<dbReference type="SMART" id="SM00033">
    <property type="entry name" value="CH"/>
    <property type="match status" value="1"/>
</dbReference>
<dbReference type="VEuPathDB" id="FungiDB:C5L36_0A08600"/>
<dbReference type="SUPFAM" id="SSF47576">
    <property type="entry name" value="Calponin-homology domain, CH-domain"/>
    <property type="match status" value="1"/>
</dbReference>
<dbReference type="InterPro" id="IPR003096">
    <property type="entry name" value="SM22_calponin"/>
</dbReference>